<reference evidence="3" key="1">
    <citation type="submission" date="2022-11" db="UniProtKB">
        <authorList>
            <consortium name="WormBaseParasite"/>
        </authorList>
    </citation>
    <scope>IDENTIFICATION</scope>
</reference>
<sequence length="113" mass="12631">MLPSMTVLSLLLLFVMAAPLAAAFDFSLVDNEEGNEYHPAYMAKTTAARPRMQHYRDMLNRAQGAIRRTYTNNGRSYADFVSNPLWQQSVPDASQSSPDIRCPTFLVGRVEGC</sequence>
<dbReference type="AlphaFoldDB" id="A0A914V3F5"/>
<dbReference type="WBParaSite" id="PSAMB.scaffold1499size37286.g13602.t1">
    <property type="protein sequence ID" value="PSAMB.scaffold1499size37286.g13602.t1"/>
    <property type="gene ID" value="PSAMB.scaffold1499size37286.g13602"/>
</dbReference>
<proteinExistence type="predicted"/>
<name>A0A914V3F5_9BILA</name>
<evidence type="ECO:0000313" key="3">
    <source>
        <dbReference type="WBParaSite" id="PSAMB.scaffold1499size37286.g13602.t1"/>
    </source>
</evidence>
<evidence type="ECO:0000313" key="2">
    <source>
        <dbReference type="Proteomes" id="UP000887566"/>
    </source>
</evidence>
<accession>A0A914V3F5</accession>
<keyword evidence="1" id="KW-0732">Signal</keyword>
<evidence type="ECO:0000256" key="1">
    <source>
        <dbReference type="SAM" id="SignalP"/>
    </source>
</evidence>
<feature type="chain" id="PRO_5037218056" evidence="1">
    <location>
        <begin position="24"/>
        <end position="113"/>
    </location>
</feature>
<organism evidence="2 3">
    <name type="scientific">Plectus sambesii</name>
    <dbReference type="NCBI Taxonomy" id="2011161"/>
    <lineage>
        <taxon>Eukaryota</taxon>
        <taxon>Metazoa</taxon>
        <taxon>Ecdysozoa</taxon>
        <taxon>Nematoda</taxon>
        <taxon>Chromadorea</taxon>
        <taxon>Plectida</taxon>
        <taxon>Plectina</taxon>
        <taxon>Plectoidea</taxon>
        <taxon>Plectidae</taxon>
        <taxon>Plectus</taxon>
    </lineage>
</organism>
<feature type="signal peptide" evidence="1">
    <location>
        <begin position="1"/>
        <end position="23"/>
    </location>
</feature>
<protein>
    <submittedName>
        <fullName evidence="3">Uncharacterized protein</fullName>
    </submittedName>
</protein>
<dbReference type="Proteomes" id="UP000887566">
    <property type="component" value="Unplaced"/>
</dbReference>
<keyword evidence="2" id="KW-1185">Reference proteome</keyword>